<proteinExistence type="predicted"/>
<reference evidence="1 2" key="1">
    <citation type="journal article" date="2016" name="Nat. Commun.">
        <title>Thousands of microbial genomes shed light on interconnected biogeochemical processes in an aquifer system.</title>
        <authorList>
            <person name="Anantharaman K."/>
            <person name="Brown C.T."/>
            <person name="Hug L.A."/>
            <person name="Sharon I."/>
            <person name="Castelle C.J."/>
            <person name="Probst A.J."/>
            <person name="Thomas B.C."/>
            <person name="Singh A."/>
            <person name="Wilkins M.J."/>
            <person name="Karaoz U."/>
            <person name="Brodie E.L."/>
            <person name="Williams K.H."/>
            <person name="Hubbard S.S."/>
            <person name="Banfield J.F."/>
        </authorList>
    </citation>
    <scope>NUCLEOTIDE SEQUENCE [LARGE SCALE GENOMIC DNA]</scope>
</reference>
<dbReference type="Proteomes" id="UP000177614">
    <property type="component" value="Unassembled WGS sequence"/>
</dbReference>
<dbReference type="EMBL" id="MEWR01000024">
    <property type="protein sequence ID" value="OGC81542.1"/>
    <property type="molecule type" value="Genomic_DNA"/>
</dbReference>
<evidence type="ECO:0000313" key="1">
    <source>
        <dbReference type="EMBL" id="OGC81542.1"/>
    </source>
</evidence>
<dbReference type="STRING" id="1817814.A2V81_03910"/>
<comment type="caution">
    <text evidence="1">The sequence shown here is derived from an EMBL/GenBank/DDBJ whole genome shotgun (WGS) entry which is preliminary data.</text>
</comment>
<dbReference type="AlphaFoldDB" id="A0A1F4XIM7"/>
<organism evidence="1 2">
    <name type="scientific">Candidatus Abawacabacteria bacterium RBG_16_42_10</name>
    <dbReference type="NCBI Taxonomy" id="1817814"/>
    <lineage>
        <taxon>Bacteria</taxon>
        <taxon>Candidatus Abawacaibacteriota</taxon>
    </lineage>
</organism>
<sequence length="68" mass="8041">MSLEQIRIAGMEALARELGIVGMVRFLQQFETGHGDYSKDRHKWLDDQDMDTVLKRIREKRATHKKKK</sequence>
<accession>A0A1F4XIM7</accession>
<evidence type="ECO:0000313" key="2">
    <source>
        <dbReference type="Proteomes" id="UP000177614"/>
    </source>
</evidence>
<protein>
    <submittedName>
        <fullName evidence="1">Uncharacterized protein</fullName>
    </submittedName>
</protein>
<gene>
    <name evidence="1" type="ORF">A2V81_03910</name>
</gene>
<name>A0A1F4XIM7_9BACT</name>